<organism evidence="1">
    <name type="scientific">Rhizophora mucronata</name>
    <name type="common">Asiatic mangrove</name>
    <dbReference type="NCBI Taxonomy" id="61149"/>
    <lineage>
        <taxon>Eukaryota</taxon>
        <taxon>Viridiplantae</taxon>
        <taxon>Streptophyta</taxon>
        <taxon>Embryophyta</taxon>
        <taxon>Tracheophyta</taxon>
        <taxon>Spermatophyta</taxon>
        <taxon>Magnoliopsida</taxon>
        <taxon>eudicotyledons</taxon>
        <taxon>Gunneridae</taxon>
        <taxon>Pentapetalae</taxon>
        <taxon>rosids</taxon>
        <taxon>fabids</taxon>
        <taxon>Malpighiales</taxon>
        <taxon>Rhizophoraceae</taxon>
        <taxon>Rhizophora</taxon>
    </lineage>
</organism>
<name>A0A2P2R449_RHIMU</name>
<dbReference type="AlphaFoldDB" id="A0A2P2R449"/>
<evidence type="ECO:0000313" key="1">
    <source>
        <dbReference type="EMBL" id="MBX74013.1"/>
    </source>
</evidence>
<dbReference type="EMBL" id="GGEC01093529">
    <property type="protein sequence ID" value="MBX74013.1"/>
    <property type="molecule type" value="Transcribed_RNA"/>
</dbReference>
<reference evidence="1" key="1">
    <citation type="submission" date="2018-02" db="EMBL/GenBank/DDBJ databases">
        <title>Rhizophora mucronata_Transcriptome.</title>
        <authorList>
            <person name="Meera S.P."/>
            <person name="Sreeshan A."/>
            <person name="Augustine A."/>
        </authorList>
    </citation>
    <scope>NUCLEOTIDE SEQUENCE</scope>
    <source>
        <tissue evidence="1">Leaf</tissue>
    </source>
</reference>
<proteinExistence type="predicted"/>
<protein>
    <submittedName>
        <fullName evidence="1">Uncharacterized protein</fullName>
    </submittedName>
</protein>
<sequence>MMSIGNMFRDWYRISFAMSCLVNEYLATWNVPFK</sequence>
<accession>A0A2P2R449</accession>